<dbReference type="AlphaFoldDB" id="A0A2K9DD06"/>
<dbReference type="GO" id="GO:0034257">
    <property type="term" value="F:nicotinamide riboside transmembrane transporter activity"/>
    <property type="evidence" value="ECO:0007669"/>
    <property type="project" value="InterPro"/>
</dbReference>
<feature type="transmembrane region" description="Helical" evidence="5">
    <location>
        <begin position="27"/>
        <end position="45"/>
    </location>
</feature>
<evidence type="ECO:0000256" key="4">
    <source>
        <dbReference type="ARBA" id="ARBA00023136"/>
    </source>
</evidence>
<evidence type="ECO:0008006" key="8">
    <source>
        <dbReference type="Google" id="ProtNLM"/>
    </source>
</evidence>
<dbReference type="InterPro" id="IPR006419">
    <property type="entry name" value="NMN_transpt_PnuC"/>
</dbReference>
<sequence>MTPLAWSFLLSAVGIVGILLAGSKRKLGWLVGFMVQPLWIVFAVSTEQYGFILNAVIYAAVYARNWFRWRRDEKPTRRRGVFVTEASDPLFGRRAWSARYDGSDAAAGRPIHPRMSVAPPWASRVRVRRAFRR</sequence>
<dbReference type="Proteomes" id="UP000233276">
    <property type="component" value="Chromosome"/>
</dbReference>
<name>A0A2K9DD06_9MICO</name>
<dbReference type="RefSeq" id="WP_101305677.1">
    <property type="nucleotide sequence ID" value="NZ_CP025299.1"/>
</dbReference>
<reference evidence="6 7" key="1">
    <citation type="submission" date="2017-12" db="EMBL/GenBank/DDBJ databases">
        <title>Isolation and characterization of estrogens degradatiion strain Microbacterium hominis SJTG1.</title>
        <authorList>
            <person name="Xiong W."/>
            <person name="Yin C."/>
            <person name="Zheng D."/>
            <person name="Liang R."/>
        </authorList>
    </citation>
    <scope>NUCLEOTIDE SEQUENCE [LARGE SCALE GENOMIC DNA]</scope>
    <source>
        <strain evidence="6 7">SJTG1</strain>
    </source>
</reference>
<feature type="transmembrane region" description="Helical" evidence="5">
    <location>
        <begin position="51"/>
        <end position="69"/>
    </location>
</feature>
<dbReference type="GO" id="GO:0016020">
    <property type="term" value="C:membrane"/>
    <property type="evidence" value="ECO:0007669"/>
    <property type="project" value="UniProtKB-SubCell"/>
</dbReference>
<protein>
    <recommendedName>
        <fullName evidence="8">Nicotinamide mononucleotide transporter</fullName>
    </recommendedName>
</protein>
<comment type="subcellular location">
    <subcellularLocation>
        <location evidence="1">Membrane</location>
        <topology evidence="1">Multi-pass membrane protein</topology>
    </subcellularLocation>
</comment>
<keyword evidence="4 5" id="KW-0472">Membrane</keyword>
<evidence type="ECO:0000256" key="2">
    <source>
        <dbReference type="ARBA" id="ARBA00022692"/>
    </source>
</evidence>
<keyword evidence="2 5" id="KW-0812">Transmembrane</keyword>
<feature type="transmembrane region" description="Helical" evidence="5">
    <location>
        <begin position="6"/>
        <end position="22"/>
    </location>
</feature>
<keyword evidence="3 5" id="KW-1133">Transmembrane helix</keyword>
<organism evidence="6 7">
    <name type="scientific">Microbacterium hominis</name>
    <dbReference type="NCBI Taxonomy" id="162426"/>
    <lineage>
        <taxon>Bacteria</taxon>
        <taxon>Bacillati</taxon>
        <taxon>Actinomycetota</taxon>
        <taxon>Actinomycetes</taxon>
        <taxon>Micrococcales</taxon>
        <taxon>Microbacteriaceae</taxon>
        <taxon>Microbacterium</taxon>
    </lineage>
</organism>
<evidence type="ECO:0000256" key="3">
    <source>
        <dbReference type="ARBA" id="ARBA00022989"/>
    </source>
</evidence>
<evidence type="ECO:0000313" key="7">
    <source>
        <dbReference type="Proteomes" id="UP000233276"/>
    </source>
</evidence>
<evidence type="ECO:0000256" key="5">
    <source>
        <dbReference type="SAM" id="Phobius"/>
    </source>
</evidence>
<dbReference type="EMBL" id="CP025299">
    <property type="protein sequence ID" value="AUG28749.1"/>
    <property type="molecule type" value="Genomic_DNA"/>
</dbReference>
<proteinExistence type="predicted"/>
<dbReference type="KEGG" id="mhos:CXR34_04185"/>
<evidence type="ECO:0000313" key="6">
    <source>
        <dbReference type="EMBL" id="AUG28749.1"/>
    </source>
</evidence>
<evidence type="ECO:0000256" key="1">
    <source>
        <dbReference type="ARBA" id="ARBA00004141"/>
    </source>
</evidence>
<dbReference type="Pfam" id="PF04973">
    <property type="entry name" value="NMN_transporter"/>
    <property type="match status" value="1"/>
</dbReference>
<accession>A0A2K9DD06</accession>
<gene>
    <name evidence="6" type="ORF">CXR34_04185</name>
</gene>